<dbReference type="EMBL" id="AQHV01000021">
    <property type="protein sequence ID" value="KKB48703.1"/>
    <property type="molecule type" value="Genomic_DNA"/>
</dbReference>
<name>A0A0F5IT94_9BACT</name>
<dbReference type="AlphaFoldDB" id="A0A0F5IT94"/>
<comment type="caution">
    <text evidence="1">The sequence shown here is derived from an EMBL/GenBank/DDBJ whole genome shotgun (WGS) entry which is preliminary data.</text>
</comment>
<accession>A0A0F5IT94</accession>
<sequence length="34" mass="4087">MKFKDLSITFHTNKVKECIDFYTEYFKAMSAFDS</sequence>
<reference evidence="1 2" key="1">
    <citation type="submission" date="2013-04" db="EMBL/GenBank/DDBJ databases">
        <title>The Genome Sequence of Parabacteroides goldsteinii DSM 19448.</title>
        <authorList>
            <consortium name="The Broad Institute Genomics Platform"/>
            <person name="Earl A."/>
            <person name="Ward D."/>
            <person name="Feldgarden M."/>
            <person name="Gevers D."/>
            <person name="Martens E."/>
            <person name="Sakamoto M."/>
            <person name="Benno Y."/>
            <person name="Song Y."/>
            <person name="Liu C."/>
            <person name="Lee J."/>
            <person name="Bolanos M."/>
            <person name="Vaisanen M.L."/>
            <person name="Finegold S.M."/>
            <person name="Walker B."/>
            <person name="Young S."/>
            <person name="Zeng Q."/>
            <person name="Gargeya S."/>
            <person name="Fitzgerald M."/>
            <person name="Haas B."/>
            <person name="Abouelleil A."/>
            <person name="Allen A.W."/>
            <person name="Alvarado L."/>
            <person name="Arachchi H.M."/>
            <person name="Berlin A.M."/>
            <person name="Chapman S.B."/>
            <person name="Gainer-Dewar J."/>
            <person name="Goldberg J."/>
            <person name="Griggs A."/>
            <person name="Gujja S."/>
            <person name="Hansen M."/>
            <person name="Howarth C."/>
            <person name="Imamovic A."/>
            <person name="Ireland A."/>
            <person name="Larimer J."/>
            <person name="McCowan C."/>
            <person name="Murphy C."/>
            <person name="Pearson M."/>
            <person name="Poon T.W."/>
            <person name="Priest M."/>
            <person name="Roberts A."/>
            <person name="Saif S."/>
            <person name="Shea T."/>
            <person name="Sisk P."/>
            <person name="Sykes S."/>
            <person name="Wortman J."/>
            <person name="Nusbaum C."/>
            <person name="Birren B."/>
        </authorList>
    </citation>
    <scope>NUCLEOTIDE SEQUENCE [LARGE SCALE GENOMIC DNA]</scope>
    <source>
        <strain evidence="1 2">DSM 19448</strain>
    </source>
</reference>
<dbReference type="PATRIC" id="fig|927665.4.peg.4040"/>
<evidence type="ECO:0000313" key="1">
    <source>
        <dbReference type="EMBL" id="KKB48703.1"/>
    </source>
</evidence>
<organism evidence="1 2">
    <name type="scientific">Parabacteroides goldsteinii DSM 19448 = WAL 12034</name>
    <dbReference type="NCBI Taxonomy" id="927665"/>
    <lineage>
        <taxon>Bacteria</taxon>
        <taxon>Pseudomonadati</taxon>
        <taxon>Bacteroidota</taxon>
        <taxon>Bacteroidia</taxon>
        <taxon>Bacteroidales</taxon>
        <taxon>Tannerellaceae</taxon>
        <taxon>Parabacteroides</taxon>
    </lineage>
</organism>
<dbReference type="STRING" id="927665.HMPREF1535_03931"/>
<dbReference type="Proteomes" id="UP000033047">
    <property type="component" value="Unassembled WGS sequence"/>
</dbReference>
<proteinExistence type="predicted"/>
<evidence type="ECO:0000313" key="2">
    <source>
        <dbReference type="Proteomes" id="UP000033047"/>
    </source>
</evidence>
<gene>
    <name evidence="1" type="ORF">HMPREF1535_03931</name>
</gene>
<dbReference type="HOGENOM" id="CLU_3375064_0_0_10"/>
<protein>
    <submittedName>
        <fullName evidence="1">Uncharacterized protein</fullName>
    </submittedName>
</protein>